<dbReference type="Proteomes" id="UP000000662">
    <property type="component" value="Chromosome 1"/>
</dbReference>
<evidence type="ECO:0000313" key="3">
    <source>
        <dbReference type="Proteomes" id="UP000000662"/>
    </source>
</evidence>
<dbReference type="KEGG" id="bam:Bamb_1878"/>
<evidence type="ECO:0000256" key="1">
    <source>
        <dbReference type="SAM" id="MobiDB-lite"/>
    </source>
</evidence>
<organism evidence="2 3">
    <name type="scientific">Burkholderia ambifaria (strain ATCC BAA-244 / DSM 16087 / CCUG 44356 / LMG 19182 / AMMD)</name>
    <name type="common">Burkholderia cepacia (strain AMMD)</name>
    <dbReference type="NCBI Taxonomy" id="339670"/>
    <lineage>
        <taxon>Bacteria</taxon>
        <taxon>Pseudomonadati</taxon>
        <taxon>Pseudomonadota</taxon>
        <taxon>Betaproteobacteria</taxon>
        <taxon>Burkholderiales</taxon>
        <taxon>Burkholderiaceae</taxon>
        <taxon>Burkholderia</taxon>
        <taxon>Burkholderia cepacia complex</taxon>
    </lineage>
</organism>
<sequence length="221" mass="24549">MSRRGPYGHRHTRGLAPAFFLYCRIPIGGHIHMLTQQQIADHLDLERSTVSRLVDRLNIDYRTASLDEIRVAYLRHLRESAAGRASETGIDLVAERAMTERVDREIKLLTLAEKKGQLVNAAQLEQAYGQMVGAFQTELLALPDKLVQELRTLYGVEVDVEWLNEHMYGCLQQLSEYDADSPGGDSPDCEASPSARADRDDGVGAQASQDERESDGDAGPL</sequence>
<reference evidence="2" key="1">
    <citation type="submission" date="2009-01" db="EMBL/GenBank/DDBJ databases">
        <title>Complete sequence of Chromosome 1 of Burkholderia cepacia AMMD.</title>
        <authorList>
            <consortium name="US DOE Joint Genome Institute"/>
            <person name="Copeland A."/>
            <person name="Lucas S."/>
            <person name="Lapidus A."/>
            <person name="Barry K."/>
            <person name="Detter J.C."/>
            <person name="Glavina del Rio T."/>
            <person name="Hammon N."/>
            <person name="Israni S."/>
            <person name="Pitluck S."/>
            <person name="Bruce D."/>
            <person name="Chain P."/>
            <person name="Malfatti S."/>
            <person name="Shin M."/>
            <person name="Vergez L."/>
            <person name="Schmutz J."/>
            <person name="Larimer F."/>
            <person name="Land M."/>
            <person name="Hauser L."/>
            <person name="Kyrpides N."/>
            <person name="Kim E."/>
            <person name="Parke J."/>
            <person name="Coenye T."/>
            <person name="Konstantinidis K."/>
            <person name="Ramette A."/>
            <person name="Tiedje J."/>
            <person name="Richardson P."/>
        </authorList>
    </citation>
    <scope>NUCLEOTIDE SEQUENCE [LARGE SCALE GENOMIC DNA]</scope>
    <source>
        <strain evidence="2">AMMD</strain>
    </source>
</reference>
<dbReference type="Gene3D" id="1.10.10.60">
    <property type="entry name" value="Homeodomain-like"/>
    <property type="match status" value="1"/>
</dbReference>
<feature type="region of interest" description="Disordered" evidence="1">
    <location>
        <begin position="177"/>
        <end position="221"/>
    </location>
</feature>
<dbReference type="AlphaFoldDB" id="Q0BEI9"/>
<dbReference type="EMBL" id="CP000440">
    <property type="protein sequence ID" value="ABI87434.1"/>
    <property type="molecule type" value="Genomic_DNA"/>
</dbReference>
<feature type="compositionally biased region" description="Acidic residues" evidence="1">
    <location>
        <begin position="212"/>
        <end position="221"/>
    </location>
</feature>
<proteinExistence type="predicted"/>
<protein>
    <submittedName>
        <fullName evidence="2">Uncharacterized protein</fullName>
    </submittedName>
</protein>
<name>Q0BEI9_BURCM</name>
<keyword evidence="3" id="KW-1185">Reference proteome</keyword>
<accession>Q0BEI9</accession>
<evidence type="ECO:0000313" key="2">
    <source>
        <dbReference type="EMBL" id="ABI87434.1"/>
    </source>
</evidence>
<gene>
    <name evidence="2" type="ordered locus">Bamb_1878</name>
</gene>
<dbReference type="eggNOG" id="COG4220">
    <property type="taxonomic scope" value="Bacteria"/>
</dbReference>